<comment type="caution">
    <text evidence="2">The sequence shown here is derived from an EMBL/GenBank/DDBJ whole genome shotgun (WGS) entry which is preliminary data.</text>
</comment>
<evidence type="ECO:0000259" key="1">
    <source>
        <dbReference type="Pfam" id="PF01936"/>
    </source>
</evidence>
<dbReference type="Pfam" id="PF01936">
    <property type="entry name" value="NYN"/>
    <property type="match status" value="1"/>
</dbReference>
<evidence type="ECO:0000313" key="2">
    <source>
        <dbReference type="EMBL" id="PAP77600.1"/>
    </source>
</evidence>
<dbReference type="PANTHER" id="PTHR35811:SF1">
    <property type="entry name" value="HTH OST-TYPE DOMAIN-CONTAINING PROTEIN"/>
    <property type="match status" value="1"/>
</dbReference>
<reference evidence="2 3" key="1">
    <citation type="submission" date="2016-11" db="EMBL/GenBank/DDBJ databases">
        <title>Study of marine rhodopsin-containing bacteria.</title>
        <authorList>
            <person name="Yoshizawa S."/>
            <person name="Kumagai Y."/>
            <person name="Kogure K."/>
        </authorList>
    </citation>
    <scope>NUCLEOTIDE SEQUENCE [LARGE SCALE GENOMIC DNA]</scope>
    <source>
        <strain evidence="2 3">SAORIC-28</strain>
    </source>
</reference>
<sequence>MSEIAPEGVEGARQAAVLVDYQNLHHYLKGRLGRDGSSADLAGHLFKALRDRLAADDTRLVRGRAYADFGGLDDHTRHVQRTLYLHAIEPVYVPATMHRNTTDLQLAVDAVEMRSRHPEITTYVLLAGDRDYAPVVTALLAQNKRVLVVGFKEHLSPYLLEHTDAGEFVDANDLLPSNSLPPEAEVGTPIQTTEFEEAQDPQYEIDYDALEVIEKFFGQYEEIYLTPLLRRLSDEIGEVDGHDPKSLVADLEECGAVRLERRKGMPYDYTVLLVNGEHPAVTEVREEIHGASVQTADDGLPFEDDAEI</sequence>
<dbReference type="OrthoDB" id="2379772at2"/>
<dbReference type="InterPro" id="IPR021139">
    <property type="entry name" value="NYN"/>
</dbReference>
<organism evidence="2 3">
    <name type="scientific">Rubrivirga marina</name>
    <dbReference type="NCBI Taxonomy" id="1196024"/>
    <lineage>
        <taxon>Bacteria</taxon>
        <taxon>Pseudomonadati</taxon>
        <taxon>Rhodothermota</taxon>
        <taxon>Rhodothermia</taxon>
        <taxon>Rhodothermales</taxon>
        <taxon>Rubricoccaceae</taxon>
        <taxon>Rubrivirga</taxon>
    </lineage>
</organism>
<protein>
    <recommendedName>
        <fullName evidence="1">NYN domain-containing protein</fullName>
    </recommendedName>
</protein>
<dbReference type="GO" id="GO:0004540">
    <property type="term" value="F:RNA nuclease activity"/>
    <property type="evidence" value="ECO:0007669"/>
    <property type="project" value="InterPro"/>
</dbReference>
<dbReference type="RefSeq" id="WP_095511269.1">
    <property type="nucleotide sequence ID" value="NZ_MQWD01000001.1"/>
</dbReference>
<feature type="domain" description="NYN" evidence="1">
    <location>
        <begin position="15"/>
        <end position="162"/>
    </location>
</feature>
<gene>
    <name evidence="2" type="ORF">BSZ37_14695</name>
</gene>
<dbReference type="EMBL" id="MQWD01000001">
    <property type="protein sequence ID" value="PAP77600.1"/>
    <property type="molecule type" value="Genomic_DNA"/>
</dbReference>
<keyword evidence="3" id="KW-1185">Reference proteome</keyword>
<dbReference type="AlphaFoldDB" id="A0A271J2L3"/>
<dbReference type="Proteomes" id="UP000216339">
    <property type="component" value="Unassembled WGS sequence"/>
</dbReference>
<proteinExistence type="predicted"/>
<dbReference type="PANTHER" id="PTHR35811">
    <property type="entry name" value="SLR1870 PROTEIN"/>
    <property type="match status" value="1"/>
</dbReference>
<name>A0A271J2L3_9BACT</name>
<evidence type="ECO:0000313" key="3">
    <source>
        <dbReference type="Proteomes" id="UP000216339"/>
    </source>
</evidence>
<accession>A0A271J2L3</accession>
<dbReference type="Gene3D" id="3.40.50.1010">
    <property type="entry name" value="5'-nuclease"/>
    <property type="match status" value="1"/>
</dbReference>